<proteinExistence type="inferred from homology"/>
<name>A0A937DIE5_9BACT</name>
<gene>
    <name evidence="2 5" type="primary">bshC</name>
    <name evidence="5" type="ORF">JKP34_00460</name>
</gene>
<evidence type="ECO:0000256" key="2">
    <source>
        <dbReference type="HAMAP-Rule" id="MF_01867"/>
    </source>
</evidence>
<dbReference type="InterPro" id="IPR055399">
    <property type="entry name" value="CC_BshC"/>
</dbReference>
<feature type="domain" description="Bacillithiol biosynthesis BshC N-terminal Rossmann-like" evidence="3">
    <location>
        <begin position="1"/>
        <end position="362"/>
    </location>
</feature>
<evidence type="ECO:0000313" key="6">
    <source>
        <dbReference type="Proteomes" id="UP000642920"/>
    </source>
</evidence>
<dbReference type="InterPro" id="IPR055398">
    <property type="entry name" value="Rossmann-like_BshC"/>
</dbReference>
<feature type="coiled-coil region" evidence="2">
    <location>
        <begin position="407"/>
        <end position="434"/>
    </location>
</feature>
<accession>A0A937DIE5</accession>
<dbReference type="PIRSF" id="PIRSF012535">
    <property type="entry name" value="UCP012535"/>
    <property type="match status" value="1"/>
</dbReference>
<keyword evidence="6" id="KW-1185">Reference proteome</keyword>
<dbReference type="HAMAP" id="MF_01867">
    <property type="entry name" value="BshC"/>
    <property type="match status" value="1"/>
</dbReference>
<dbReference type="AlphaFoldDB" id="A0A937DIE5"/>
<comment type="caution">
    <text evidence="5">The sequence shown here is derived from an EMBL/GenBank/DDBJ whole genome shotgun (WGS) entry which is preliminary data.</text>
</comment>
<protein>
    <recommendedName>
        <fullName evidence="2">Putative cysteine ligase BshC</fullName>
        <ecNumber evidence="2">6.-.-.-</ecNumber>
    </recommendedName>
</protein>
<feature type="domain" description="Bacillithiol biosynthesis BshC C-terminal coiled-coil" evidence="4">
    <location>
        <begin position="365"/>
        <end position="518"/>
    </location>
</feature>
<dbReference type="EC" id="6.-.-.-" evidence="2"/>
<organism evidence="5 6">
    <name type="scientific">Marivirga atlantica</name>
    <dbReference type="NCBI Taxonomy" id="1548457"/>
    <lineage>
        <taxon>Bacteria</taxon>
        <taxon>Pseudomonadati</taxon>
        <taxon>Bacteroidota</taxon>
        <taxon>Cytophagia</taxon>
        <taxon>Cytophagales</taxon>
        <taxon>Marivirgaceae</taxon>
        <taxon>Marivirga</taxon>
    </lineage>
</organism>
<evidence type="ECO:0000259" key="4">
    <source>
        <dbReference type="Pfam" id="PF24850"/>
    </source>
</evidence>
<dbReference type="Pfam" id="PF24850">
    <property type="entry name" value="CC_BshC"/>
    <property type="match status" value="1"/>
</dbReference>
<evidence type="ECO:0000259" key="3">
    <source>
        <dbReference type="Pfam" id="PF10079"/>
    </source>
</evidence>
<dbReference type="RefSeq" id="WP_201916581.1">
    <property type="nucleotide sequence ID" value="NZ_JAERQG010000001.1"/>
</dbReference>
<evidence type="ECO:0000256" key="1">
    <source>
        <dbReference type="ARBA" id="ARBA00022598"/>
    </source>
</evidence>
<reference evidence="5" key="1">
    <citation type="submission" date="2021-01" db="EMBL/GenBank/DDBJ databases">
        <title>Marivirga sp. nov., isolated from intertidal surface sediments.</title>
        <authorList>
            <person name="Zhang M."/>
        </authorList>
    </citation>
    <scope>NUCLEOTIDE SEQUENCE</scope>
    <source>
        <strain evidence="5">SM1354</strain>
    </source>
</reference>
<keyword evidence="1 2" id="KW-0436">Ligase</keyword>
<dbReference type="Proteomes" id="UP000642920">
    <property type="component" value="Unassembled WGS sequence"/>
</dbReference>
<dbReference type="NCBIfam" id="TIGR03998">
    <property type="entry name" value="thiol_BshC"/>
    <property type="match status" value="1"/>
</dbReference>
<dbReference type="GO" id="GO:0016874">
    <property type="term" value="F:ligase activity"/>
    <property type="evidence" value="ECO:0007669"/>
    <property type="project" value="UniProtKB-UniRule"/>
</dbReference>
<comment type="similarity">
    <text evidence="2">Belongs to the BshC family.</text>
</comment>
<dbReference type="EMBL" id="JAERQG010000001">
    <property type="protein sequence ID" value="MBL0763699.1"/>
    <property type="molecule type" value="Genomic_DNA"/>
</dbReference>
<sequence length="521" mass="60499">MKVSCLDFSETGQFAPIFIDFIQKKEPLKPFYHRYPAIAEFEDQIKDKAHESINRNLLVEVLKEQYTSIEHLDELTTTQIESLADEQTFTVTTGHQLNIFTGPLYFHYKIITVINACKKLKAQYPAYNFIPIYWMASEDHDIDEIRSFQVNGEKFKWGTEQTGAVGRMQTEGLSEIAKKIDAGDKLFQKAYANARNLAEATRAYVHQLYGSEGLLVLDADHKALKAEFKQVIKEDVTKHTANELVEKQSDKLDRMGYKSQTFPREINFFYLKDNLRSRIVKEGEGYQVLDSVIKFSEAELLQEIDEHPERFSPNVILRPLYQEMILPNLAYTGGPAEVAYWLQLKPVFDHFKTAFPILLPRNFGMIIPNKIQHKLKKLKMAEGEIFIEKESLKKNITKKISGQKLHLNEEKQALNQLLDEVKQYAGEIDFSLDEMTAAETQKMINGLDKIEKKMLSAEKRKHTEKMRQIDEVKDFLYPGGAPQERKENFLSFYRSDKNFIKSLLQALEPFNLQFHIMRWNG</sequence>
<dbReference type="InterPro" id="IPR011199">
    <property type="entry name" value="Bacillithiol_biosynth_BshC"/>
</dbReference>
<dbReference type="Pfam" id="PF10079">
    <property type="entry name" value="Rossmann-like_BshC"/>
    <property type="match status" value="1"/>
</dbReference>
<evidence type="ECO:0000313" key="5">
    <source>
        <dbReference type="EMBL" id="MBL0763699.1"/>
    </source>
</evidence>
<keyword evidence="2" id="KW-0175">Coiled coil</keyword>